<dbReference type="Proteomes" id="UP001482620">
    <property type="component" value="Unassembled WGS sequence"/>
</dbReference>
<sequence>MGGWMRCEGEDRADFVDASVWLVCVADISVVNSGLCDAAECGTWSQRQLCTAKERSMRGSRAEVCVLETVCTMFVEVIQLVGVWFMQGFSLCCCWCDFYEDVCGT</sequence>
<accession>A0ABV0U6S0</accession>
<organism evidence="1 2">
    <name type="scientific">Ilyodon furcidens</name>
    <name type="common">goldbreast splitfin</name>
    <dbReference type="NCBI Taxonomy" id="33524"/>
    <lineage>
        <taxon>Eukaryota</taxon>
        <taxon>Metazoa</taxon>
        <taxon>Chordata</taxon>
        <taxon>Craniata</taxon>
        <taxon>Vertebrata</taxon>
        <taxon>Euteleostomi</taxon>
        <taxon>Actinopterygii</taxon>
        <taxon>Neopterygii</taxon>
        <taxon>Teleostei</taxon>
        <taxon>Neoteleostei</taxon>
        <taxon>Acanthomorphata</taxon>
        <taxon>Ovalentaria</taxon>
        <taxon>Atherinomorphae</taxon>
        <taxon>Cyprinodontiformes</taxon>
        <taxon>Goodeidae</taxon>
        <taxon>Ilyodon</taxon>
    </lineage>
</organism>
<keyword evidence="2" id="KW-1185">Reference proteome</keyword>
<dbReference type="EMBL" id="JAHRIQ010059913">
    <property type="protein sequence ID" value="MEQ2240888.1"/>
    <property type="molecule type" value="Genomic_DNA"/>
</dbReference>
<evidence type="ECO:0000313" key="1">
    <source>
        <dbReference type="EMBL" id="MEQ2240888.1"/>
    </source>
</evidence>
<proteinExistence type="predicted"/>
<gene>
    <name evidence="1" type="ORF">ILYODFUR_019694</name>
</gene>
<protein>
    <submittedName>
        <fullName evidence="1">Uncharacterized protein</fullName>
    </submittedName>
</protein>
<evidence type="ECO:0000313" key="2">
    <source>
        <dbReference type="Proteomes" id="UP001482620"/>
    </source>
</evidence>
<comment type="caution">
    <text evidence="1">The sequence shown here is derived from an EMBL/GenBank/DDBJ whole genome shotgun (WGS) entry which is preliminary data.</text>
</comment>
<name>A0ABV0U6S0_9TELE</name>
<reference evidence="1 2" key="1">
    <citation type="submission" date="2021-06" db="EMBL/GenBank/DDBJ databases">
        <authorList>
            <person name="Palmer J.M."/>
        </authorList>
    </citation>
    <scope>NUCLEOTIDE SEQUENCE [LARGE SCALE GENOMIC DNA]</scope>
    <source>
        <strain evidence="2">if_2019</strain>
        <tissue evidence="1">Muscle</tissue>
    </source>
</reference>